<feature type="domain" description="Ferrous iron transporter FeoA-like" evidence="2">
    <location>
        <begin position="29"/>
        <end position="107"/>
    </location>
</feature>
<evidence type="ECO:0000256" key="1">
    <source>
        <dbReference type="ARBA" id="ARBA00023004"/>
    </source>
</evidence>
<dbReference type="KEGG" id="vap:Vapar_1442"/>
<protein>
    <submittedName>
        <fullName evidence="3">FeoA family protein</fullName>
    </submittedName>
</protein>
<dbReference type="GO" id="GO:0046914">
    <property type="term" value="F:transition metal ion binding"/>
    <property type="evidence" value="ECO:0007669"/>
    <property type="project" value="InterPro"/>
</dbReference>
<dbReference type="InterPro" id="IPR038157">
    <property type="entry name" value="FeoA_core_dom"/>
</dbReference>
<dbReference type="Pfam" id="PF04023">
    <property type="entry name" value="FeoA"/>
    <property type="match status" value="1"/>
</dbReference>
<organism evidence="3">
    <name type="scientific">Variovorax paradoxus (strain S110)</name>
    <dbReference type="NCBI Taxonomy" id="543728"/>
    <lineage>
        <taxon>Bacteria</taxon>
        <taxon>Pseudomonadati</taxon>
        <taxon>Pseudomonadota</taxon>
        <taxon>Betaproteobacteria</taxon>
        <taxon>Burkholderiales</taxon>
        <taxon>Comamonadaceae</taxon>
        <taxon>Variovorax</taxon>
    </lineage>
</organism>
<dbReference type="SUPFAM" id="SSF50037">
    <property type="entry name" value="C-terminal domain of transcriptional repressors"/>
    <property type="match status" value="1"/>
</dbReference>
<dbReference type="eggNOG" id="COG1918">
    <property type="taxonomic scope" value="Bacteria"/>
</dbReference>
<dbReference type="Gene3D" id="2.30.30.90">
    <property type="match status" value="1"/>
</dbReference>
<name>C5CSJ5_VARPS</name>
<evidence type="ECO:0000313" key="3">
    <source>
        <dbReference type="EMBL" id="ACS18093.1"/>
    </source>
</evidence>
<dbReference type="EMBL" id="CP001635">
    <property type="protein sequence ID" value="ACS18093.1"/>
    <property type="molecule type" value="Genomic_DNA"/>
</dbReference>
<dbReference type="STRING" id="543728.Vapar_1442"/>
<accession>C5CSJ5</accession>
<keyword evidence="1" id="KW-0408">Iron</keyword>
<sequence length="116" mass="12602">MLHWRAWNPAHFLTVQTNHFGAAPASSGLRLDQLPDNQWATVLDVARPEGADDRELVLRLTEIGFVPGEAVRIVARGLPGREPLAVRLGHTTFALRRHEAALIHVAPGVPEGASHG</sequence>
<dbReference type="AlphaFoldDB" id="C5CSJ5"/>
<dbReference type="InterPro" id="IPR008988">
    <property type="entry name" value="Transcriptional_repressor_C"/>
</dbReference>
<proteinExistence type="predicted"/>
<reference evidence="3" key="1">
    <citation type="submission" date="2009-06" db="EMBL/GenBank/DDBJ databases">
        <title>Complete sequence of chromosome 1 of Variovorax paradoxus S110.</title>
        <authorList>
            <consortium name="US DOE Joint Genome Institute"/>
            <person name="Lucas S."/>
            <person name="Copeland A."/>
            <person name="Lapidus A."/>
            <person name="Glavina del Rio T."/>
            <person name="Tice H."/>
            <person name="Bruce D."/>
            <person name="Goodwin L."/>
            <person name="Pitluck S."/>
            <person name="Chertkov O."/>
            <person name="Brettin T."/>
            <person name="Detter J.C."/>
            <person name="Han C."/>
            <person name="Larimer F."/>
            <person name="Land M."/>
            <person name="Hauser L."/>
            <person name="Kyrpides N."/>
            <person name="Ovchinnikova G."/>
            <person name="Orwin P."/>
            <person name="Leadbetter J.R."/>
            <person name="Spain J.C."/>
            <person name="Han J.I."/>
        </authorList>
    </citation>
    <scope>NUCLEOTIDE SEQUENCE</scope>
    <source>
        <strain evidence="3">S110</strain>
    </source>
</reference>
<dbReference type="HOGENOM" id="CLU_150646_1_1_4"/>
<dbReference type="InterPro" id="IPR007167">
    <property type="entry name" value="Fe-transptr_FeoA-like"/>
</dbReference>
<dbReference type="SMART" id="SM00899">
    <property type="entry name" value="FeoA"/>
    <property type="match status" value="1"/>
</dbReference>
<gene>
    <name evidence="3" type="ordered locus">Vapar_1442</name>
</gene>
<evidence type="ECO:0000259" key="2">
    <source>
        <dbReference type="SMART" id="SM00899"/>
    </source>
</evidence>